<feature type="transmembrane region" description="Helical" evidence="1">
    <location>
        <begin position="50"/>
        <end position="69"/>
    </location>
</feature>
<dbReference type="Pfam" id="PF13994">
    <property type="entry name" value="PgaD"/>
    <property type="match status" value="1"/>
</dbReference>
<evidence type="ECO:0000256" key="1">
    <source>
        <dbReference type="SAM" id="Phobius"/>
    </source>
</evidence>
<gene>
    <name evidence="2" type="ORF">SAMN02745163_03197</name>
</gene>
<dbReference type="GO" id="GO:0043709">
    <property type="term" value="P:cell adhesion involved in single-species biofilm formation"/>
    <property type="evidence" value="ECO:0007669"/>
    <property type="project" value="InterPro"/>
</dbReference>
<sequence>MLMKKIRFITSLLMTIVAWIFILGNSIFAIKSFSNSLKGSGPTYSTTYLKISLVIAMLWSLLNTFWIKYNKKYFGSLNRRSFKAPVSAEELSKYFEIDIAKIESLQDNQYTFLEDTLINYSTLDKKVEKGH</sequence>
<dbReference type="NCBIfam" id="TIGR03940">
    <property type="entry name" value="PGA_PgaD"/>
    <property type="match status" value="1"/>
</dbReference>
<dbReference type="Proteomes" id="UP000184310">
    <property type="component" value="Unassembled WGS sequence"/>
</dbReference>
<evidence type="ECO:0000313" key="2">
    <source>
        <dbReference type="EMBL" id="SHK08973.1"/>
    </source>
</evidence>
<keyword evidence="1" id="KW-1133">Transmembrane helix</keyword>
<dbReference type="EMBL" id="FQZB01000013">
    <property type="protein sequence ID" value="SHK08973.1"/>
    <property type="molecule type" value="Genomic_DNA"/>
</dbReference>
<feature type="transmembrane region" description="Helical" evidence="1">
    <location>
        <begin position="12"/>
        <end position="30"/>
    </location>
</feature>
<dbReference type="STRING" id="1121302.SAMN02745163_03197"/>
<name>A0A1M6PM33_9CLOT</name>
<organism evidence="2 3">
    <name type="scientific">Clostridium cavendishii DSM 21758</name>
    <dbReference type="NCBI Taxonomy" id="1121302"/>
    <lineage>
        <taxon>Bacteria</taxon>
        <taxon>Bacillati</taxon>
        <taxon>Bacillota</taxon>
        <taxon>Clostridia</taxon>
        <taxon>Eubacteriales</taxon>
        <taxon>Clostridiaceae</taxon>
        <taxon>Clostridium</taxon>
    </lineage>
</organism>
<reference evidence="2 3" key="1">
    <citation type="submission" date="2016-11" db="EMBL/GenBank/DDBJ databases">
        <authorList>
            <person name="Jaros S."/>
            <person name="Januszkiewicz K."/>
            <person name="Wedrychowicz H."/>
        </authorList>
    </citation>
    <scope>NUCLEOTIDE SEQUENCE [LARGE SCALE GENOMIC DNA]</scope>
    <source>
        <strain evidence="2 3">DSM 21758</strain>
    </source>
</reference>
<accession>A0A1M6PM33</accession>
<keyword evidence="1" id="KW-0812">Transmembrane</keyword>
<keyword evidence="3" id="KW-1185">Reference proteome</keyword>
<dbReference type="InterPro" id="IPR023829">
    <property type="entry name" value="PGA_PgaD"/>
</dbReference>
<dbReference type="AlphaFoldDB" id="A0A1M6PM33"/>
<proteinExistence type="predicted"/>
<protein>
    <submittedName>
        <fullName evidence="2">Poly-beta-1,6-N-acetyl-D-glucosamine biosynthesis protein PgaD</fullName>
    </submittedName>
</protein>
<keyword evidence="1" id="KW-0472">Membrane</keyword>
<evidence type="ECO:0000313" key="3">
    <source>
        <dbReference type="Proteomes" id="UP000184310"/>
    </source>
</evidence>